<dbReference type="GeneID" id="30680760"/>
<dbReference type="InterPro" id="IPR046342">
    <property type="entry name" value="CBS_dom_sf"/>
</dbReference>
<dbReference type="KEGG" id="iis:EYM_06935"/>
<keyword evidence="4" id="KW-0418">Kinase</keyword>
<reference evidence="4 5" key="1">
    <citation type="submission" date="2013-11" db="EMBL/GenBank/DDBJ databases">
        <title>Comparative genomics of Ignicoccus.</title>
        <authorList>
            <person name="Podar M."/>
        </authorList>
    </citation>
    <scope>NUCLEOTIDE SEQUENCE [LARGE SCALE GENOMIC DNA]</scope>
    <source>
        <strain evidence="4 5">DSM 13165</strain>
    </source>
</reference>
<evidence type="ECO:0000313" key="5">
    <source>
        <dbReference type="Proteomes" id="UP000060778"/>
    </source>
</evidence>
<name>A0A0U2WM12_9CREN</name>
<dbReference type="GO" id="GO:0016301">
    <property type="term" value="F:kinase activity"/>
    <property type="evidence" value="ECO:0007669"/>
    <property type="project" value="UniProtKB-KW"/>
</dbReference>
<evidence type="ECO:0000256" key="2">
    <source>
        <dbReference type="PROSITE-ProRule" id="PRU00703"/>
    </source>
</evidence>
<dbReference type="RefSeq" id="WP_217221077.1">
    <property type="nucleotide sequence ID" value="NZ_CP006867.1"/>
</dbReference>
<feature type="domain" description="CBS" evidence="3">
    <location>
        <begin position="75"/>
        <end position="130"/>
    </location>
</feature>
<dbReference type="SMART" id="SM00116">
    <property type="entry name" value="CBS"/>
    <property type="match status" value="2"/>
</dbReference>
<dbReference type="CDD" id="cd09836">
    <property type="entry name" value="CBS_pair_arch"/>
    <property type="match status" value="1"/>
</dbReference>
<feature type="domain" description="CBS" evidence="3">
    <location>
        <begin position="11"/>
        <end position="67"/>
    </location>
</feature>
<sequence>MNGKITVKDVMSTPVEVIRDSASIREAAQRMIESGIGSLIVINDEGEALGIVTERDIVRAVAEGMDLDSPVSSLMSEELLTVEPTTSVLKALEMMKAHGVRHLPVVEGDEIVGLISLRDLAFAAATEMLINRLLHTLKEELE</sequence>
<keyword evidence="4" id="KW-0808">Transferase</keyword>
<dbReference type="InterPro" id="IPR051257">
    <property type="entry name" value="Diverse_CBS-Domain"/>
</dbReference>
<dbReference type="Pfam" id="PF00571">
    <property type="entry name" value="CBS"/>
    <property type="match status" value="2"/>
</dbReference>
<evidence type="ECO:0000256" key="1">
    <source>
        <dbReference type="ARBA" id="ARBA00023122"/>
    </source>
</evidence>
<organism evidence="4 5">
    <name type="scientific">Ignicoccus islandicus DSM 13165</name>
    <dbReference type="NCBI Taxonomy" id="940295"/>
    <lineage>
        <taxon>Archaea</taxon>
        <taxon>Thermoproteota</taxon>
        <taxon>Thermoprotei</taxon>
        <taxon>Desulfurococcales</taxon>
        <taxon>Desulfurococcaceae</taxon>
        <taxon>Ignicoccus</taxon>
    </lineage>
</organism>
<dbReference type="SUPFAM" id="SSF54631">
    <property type="entry name" value="CBS-domain pair"/>
    <property type="match status" value="1"/>
</dbReference>
<keyword evidence="5" id="KW-1185">Reference proteome</keyword>
<gene>
    <name evidence="4" type="ORF">EYM_06935</name>
</gene>
<dbReference type="AlphaFoldDB" id="A0A0U2WM12"/>
<dbReference type="OrthoDB" id="17822at2157"/>
<evidence type="ECO:0000259" key="3">
    <source>
        <dbReference type="PROSITE" id="PS51371"/>
    </source>
</evidence>
<keyword evidence="1 2" id="KW-0129">CBS domain</keyword>
<dbReference type="PANTHER" id="PTHR43080:SF2">
    <property type="entry name" value="CBS DOMAIN-CONTAINING PROTEIN"/>
    <property type="match status" value="1"/>
</dbReference>
<dbReference type="STRING" id="940295.EYM_06935"/>
<proteinExistence type="predicted"/>
<dbReference type="PROSITE" id="PS51371">
    <property type="entry name" value="CBS"/>
    <property type="match status" value="2"/>
</dbReference>
<protein>
    <submittedName>
        <fullName evidence="4">Histidine kinase</fullName>
    </submittedName>
</protein>
<dbReference type="Proteomes" id="UP000060778">
    <property type="component" value="Chromosome"/>
</dbReference>
<evidence type="ECO:0000313" key="4">
    <source>
        <dbReference type="EMBL" id="ALU11985.1"/>
    </source>
</evidence>
<dbReference type="PANTHER" id="PTHR43080">
    <property type="entry name" value="CBS DOMAIN-CONTAINING PROTEIN CBSX3, MITOCHONDRIAL"/>
    <property type="match status" value="1"/>
</dbReference>
<dbReference type="EMBL" id="CP006867">
    <property type="protein sequence ID" value="ALU11985.1"/>
    <property type="molecule type" value="Genomic_DNA"/>
</dbReference>
<dbReference type="Gene3D" id="3.10.580.10">
    <property type="entry name" value="CBS-domain"/>
    <property type="match status" value="1"/>
</dbReference>
<dbReference type="InterPro" id="IPR000644">
    <property type="entry name" value="CBS_dom"/>
</dbReference>
<accession>A0A0U2WM12</accession>